<proteinExistence type="predicted"/>
<dbReference type="AlphaFoldDB" id="A0A9D4KLC6"/>
<evidence type="ECO:0000313" key="2">
    <source>
        <dbReference type="Proteomes" id="UP000828390"/>
    </source>
</evidence>
<accession>A0A9D4KLC6</accession>
<evidence type="ECO:0000313" key="1">
    <source>
        <dbReference type="EMBL" id="KAH3841629.1"/>
    </source>
</evidence>
<gene>
    <name evidence="1" type="ORF">DPMN_115102</name>
</gene>
<dbReference type="EMBL" id="JAIWYP010000004">
    <property type="protein sequence ID" value="KAH3841629.1"/>
    <property type="molecule type" value="Genomic_DNA"/>
</dbReference>
<keyword evidence="2" id="KW-1185">Reference proteome</keyword>
<reference evidence="1" key="2">
    <citation type="submission" date="2020-11" db="EMBL/GenBank/DDBJ databases">
        <authorList>
            <person name="McCartney M.A."/>
            <person name="Auch B."/>
            <person name="Kono T."/>
            <person name="Mallez S."/>
            <person name="Becker A."/>
            <person name="Gohl D.M."/>
            <person name="Silverstein K.A.T."/>
            <person name="Koren S."/>
            <person name="Bechman K.B."/>
            <person name="Herman A."/>
            <person name="Abrahante J.E."/>
            <person name="Garbe J."/>
        </authorList>
    </citation>
    <scope>NUCLEOTIDE SEQUENCE</scope>
    <source>
        <strain evidence="1">Duluth1</strain>
        <tissue evidence="1">Whole animal</tissue>
    </source>
</reference>
<organism evidence="1 2">
    <name type="scientific">Dreissena polymorpha</name>
    <name type="common">Zebra mussel</name>
    <name type="synonym">Mytilus polymorpha</name>
    <dbReference type="NCBI Taxonomy" id="45954"/>
    <lineage>
        <taxon>Eukaryota</taxon>
        <taxon>Metazoa</taxon>
        <taxon>Spiralia</taxon>
        <taxon>Lophotrochozoa</taxon>
        <taxon>Mollusca</taxon>
        <taxon>Bivalvia</taxon>
        <taxon>Autobranchia</taxon>
        <taxon>Heteroconchia</taxon>
        <taxon>Euheterodonta</taxon>
        <taxon>Imparidentia</taxon>
        <taxon>Neoheterodontei</taxon>
        <taxon>Myida</taxon>
        <taxon>Dreissenoidea</taxon>
        <taxon>Dreissenidae</taxon>
        <taxon>Dreissena</taxon>
    </lineage>
</organism>
<protein>
    <submittedName>
        <fullName evidence="1">Uncharacterized protein</fullName>
    </submittedName>
</protein>
<reference evidence="1" key="1">
    <citation type="journal article" date="2019" name="bioRxiv">
        <title>The Genome of the Zebra Mussel, Dreissena polymorpha: A Resource for Invasive Species Research.</title>
        <authorList>
            <person name="McCartney M.A."/>
            <person name="Auch B."/>
            <person name="Kono T."/>
            <person name="Mallez S."/>
            <person name="Zhang Y."/>
            <person name="Obille A."/>
            <person name="Becker A."/>
            <person name="Abrahante J.E."/>
            <person name="Garbe J."/>
            <person name="Badalamenti J.P."/>
            <person name="Herman A."/>
            <person name="Mangelson H."/>
            <person name="Liachko I."/>
            <person name="Sullivan S."/>
            <person name="Sone E.D."/>
            <person name="Koren S."/>
            <person name="Silverstein K.A.T."/>
            <person name="Beckman K.B."/>
            <person name="Gohl D.M."/>
        </authorList>
    </citation>
    <scope>NUCLEOTIDE SEQUENCE</scope>
    <source>
        <strain evidence="1">Duluth1</strain>
        <tissue evidence="1">Whole animal</tissue>
    </source>
</reference>
<name>A0A9D4KLC6_DREPO</name>
<sequence>MDHLIALHAQQATNVHLKLQRHPQSAMQALILKLVHQFVQIVVQENTAPQMDHLHAWRVHQATNVQLQLQSLLKYVLQVHIL</sequence>
<dbReference type="Proteomes" id="UP000828390">
    <property type="component" value="Unassembled WGS sequence"/>
</dbReference>
<comment type="caution">
    <text evidence="1">The sequence shown here is derived from an EMBL/GenBank/DDBJ whole genome shotgun (WGS) entry which is preliminary data.</text>
</comment>